<protein>
    <recommendedName>
        <fullName evidence="7">Glucose-6-phosphate 1-dehydrogenase</fullName>
        <shortName evidence="7">G6PD</shortName>
        <ecNumber evidence="7">1.1.1.49</ecNumber>
    </recommendedName>
</protein>
<dbReference type="EMBL" id="BAABLX010000001">
    <property type="protein sequence ID" value="GAA4930094.1"/>
    <property type="molecule type" value="Genomic_DNA"/>
</dbReference>
<dbReference type="EC" id="1.1.1.49" evidence="7"/>
<dbReference type="Pfam" id="PF02781">
    <property type="entry name" value="G6PD_C"/>
    <property type="match status" value="1"/>
</dbReference>
<evidence type="ECO:0000256" key="1">
    <source>
        <dbReference type="ARBA" id="ARBA00004937"/>
    </source>
</evidence>
<dbReference type="SUPFAM" id="SSF55347">
    <property type="entry name" value="Glyceraldehyde-3-phosphate dehydrogenase-like, C-terminal domain"/>
    <property type="match status" value="1"/>
</dbReference>
<dbReference type="InterPro" id="IPR036291">
    <property type="entry name" value="NAD(P)-bd_dom_sf"/>
</dbReference>
<name>A0AAV3TWG5_9ALTE</name>
<dbReference type="GO" id="GO:0050661">
    <property type="term" value="F:NADP binding"/>
    <property type="evidence" value="ECO:0007669"/>
    <property type="project" value="UniProtKB-UniRule"/>
</dbReference>
<feature type="binding site" evidence="7">
    <location>
        <position position="43"/>
    </location>
    <ligand>
        <name>NADP(+)</name>
        <dbReference type="ChEBI" id="CHEBI:58349"/>
    </ligand>
</feature>
<evidence type="ECO:0000259" key="9">
    <source>
        <dbReference type="Pfam" id="PF02781"/>
    </source>
</evidence>
<dbReference type="HAMAP" id="MF_00966">
    <property type="entry name" value="G6PD"/>
    <property type="match status" value="1"/>
</dbReference>
<dbReference type="NCBIfam" id="TIGR00871">
    <property type="entry name" value="zwf"/>
    <property type="match status" value="1"/>
</dbReference>
<keyword evidence="11" id="KW-1185">Reference proteome</keyword>
<dbReference type="AlphaFoldDB" id="A0AAV3TWG5"/>
<evidence type="ECO:0000313" key="11">
    <source>
        <dbReference type="Proteomes" id="UP001409585"/>
    </source>
</evidence>
<keyword evidence="3 7" id="KW-0313">Glucose metabolism</keyword>
<evidence type="ECO:0000256" key="6">
    <source>
        <dbReference type="ARBA" id="ARBA00023277"/>
    </source>
</evidence>
<dbReference type="InterPro" id="IPR019796">
    <property type="entry name" value="G6P_DH_AS"/>
</dbReference>
<comment type="caution">
    <text evidence="10">The sequence shown here is derived from an EMBL/GenBank/DDBJ whole genome shotgun (WGS) entry which is preliminary data.</text>
</comment>
<comment type="caution">
    <text evidence="7">Lacks conserved residue(s) required for the propagation of feature annotation.</text>
</comment>
<dbReference type="PRINTS" id="PR00079">
    <property type="entry name" value="G6PDHDRGNASE"/>
</dbReference>
<dbReference type="SUPFAM" id="SSF51735">
    <property type="entry name" value="NAD(P)-binding Rossmann-fold domains"/>
    <property type="match status" value="1"/>
</dbReference>
<dbReference type="Gene3D" id="3.40.50.720">
    <property type="entry name" value="NAD(P)-binding Rossmann-like Domain"/>
    <property type="match status" value="1"/>
</dbReference>
<feature type="domain" description="Glucose-6-phosphate dehydrogenase C-terminal" evidence="9">
    <location>
        <begin position="179"/>
        <end position="480"/>
    </location>
</feature>
<feature type="binding site" evidence="7">
    <location>
        <position position="138"/>
    </location>
    <ligand>
        <name>NADP(+)</name>
        <dbReference type="ChEBI" id="CHEBI:58349"/>
    </ligand>
</feature>
<evidence type="ECO:0000256" key="3">
    <source>
        <dbReference type="ARBA" id="ARBA00022526"/>
    </source>
</evidence>
<dbReference type="GO" id="GO:0009051">
    <property type="term" value="P:pentose-phosphate shunt, oxidative branch"/>
    <property type="evidence" value="ECO:0007669"/>
    <property type="project" value="TreeGrafter"/>
</dbReference>
<sequence length="485" mass="54576">MNQNILLIGGDGDLAMRKLYPALYALEAADQLSGVESITGLSRALEDREQLLEKMLPWLQALESFNEQAWQRFQARITCLQGDATQASTLLQYKEQLDDDNPNVIVYLAVPPKVFGGACRALKESGLAIPSTRLVVEKPLGSDLESFMSVNAEMRATFEESQIYRIDHYLGKESVQNLLALRFANVMFEAIWGATHIDHVQITVAERVGVEGRKEFYDEIGALRDMVQNHLLQVVCLLAMEPPASRDPFMIRAEKLKVLKSLKPLADEAIKRYTIRGQYKEGSMDGAVVPGYVDELNSSESGTAKSNTETFVALRAEIDNWRWAGVPFYLRTGKRMHTRASEILVQFKSPRHIIFGKGDAITPNQLRILLQPNEGITLHFLRKEPGLSEFTLEEAELNLTVTEARKKNGSYDAYARLMLEVLSGDQTLFVSAEEVEASWKWIDQIIEQWQKHDVKVKPYTAGTSGPVDAAVMIAQDKRQWSDIEP</sequence>
<dbReference type="PANTHER" id="PTHR23429:SF0">
    <property type="entry name" value="GLUCOSE-6-PHOSPHATE 1-DEHYDROGENASE"/>
    <property type="match status" value="1"/>
</dbReference>
<dbReference type="InterPro" id="IPR022674">
    <property type="entry name" value="G6P_DH_NAD-bd"/>
</dbReference>
<comment type="similarity">
    <text evidence="2 7">Belongs to the glucose-6-phosphate dehydrogenase family.</text>
</comment>
<feature type="binding site" evidence="7">
    <location>
        <position position="172"/>
    </location>
    <ligand>
        <name>substrate</name>
    </ligand>
</feature>
<proteinExistence type="inferred from homology"/>
<dbReference type="GO" id="GO:0005829">
    <property type="term" value="C:cytosol"/>
    <property type="evidence" value="ECO:0007669"/>
    <property type="project" value="TreeGrafter"/>
</dbReference>
<feature type="binding site" evidence="7">
    <location>
        <position position="168"/>
    </location>
    <ligand>
        <name>substrate</name>
    </ligand>
</feature>
<feature type="binding site" evidence="7">
    <location>
        <position position="334"/>
    </location>
    <ligand>
        <name>substrate</name>
    </ligand>
</feature>
<accession>A0AAV3TWG5</accession>
<gene>
    <name evidence="7 10" type="primary">zwf</name>
    <name evidence="10" type="ORF">GCM10025791_02370</name>
</gene>
<evidence type="ECO:0000256" key="2">
    <source>
        <dbReference type="ARBA" id="ARBA00009975"/>
    </source>
</evidence>
<keyword evidence="4 7" id="KW-0521">NADP</keyword>
<feature type="domain" description="Glucose-6-phosphate dehydrogenase NAD-binding" evidence="8">
    <location>
        <begin position="7"/>
        <end position="177"/>
    </location>
</feature>
<dbReference type="GO" id="GO:0004345">
    <property type="term" value="F:glucose-6-phosphate dehydrogenase activity"/>
    <property type="evidence" value="ECO:0007669"/>
    <property type="project" value="UniProtKB-UniRule"/>
</dbReference>
<dbReference type="Gene3D" id="3.30.360.10">
    <property type="entry name" value="Dihydrodipicolinate Reductase, domain 2"/>
    <property type="match status" value="1"/>
</dbReference>
<evidence type="ECO:0000259" key="8">
    <source>
        <dbReference type="Pfam" id="PF00479"/>
    </source>
</evidence>
<feature type="active site" description="Proton acceptor" evidence="7">
    <location>
        <position position="230"/>
    </location>
</feature>
<feature type="binding site" evidence="7">
    <location>
        <position position="206"/>
    </location>
    <ligand>
        <name>substrate</name>
    </ligand>
</feature>
<evidence type="ECO:0000256" key="5">
    <source>
        <dbReference type="ARBA" id="ARBA00023002"/>
    </source>
</evidence>
<comment type="function">
    <text evidence="7">Catalyzes the oxidation of glucose 6-phosphate to 6-phosphogluconolactone.</text>
</comment>
<dbReference type="PROSITE" id="PS00069">
    <property type="entry name" value="G6P_DEHYDROGENASE"/>
    <property type="match status" value="1"/>
</dbReference>
<reference evidence="11" key="1">
    <citation type="journal article" date="2019" name="Int. J. Syst. Evol. Microbiol.">
        <title>The Global Catalogue of Microorganisms (GCM) 10K type strain sequencing project: providing services to taxonomists for standard genome sequencing and annotation.</title>
        <authorList>
            <consortium name="The Broad Institute Genomics Platform"/>
            <consortium name="The Broad Institute Genome Sequencing Center for Infectious Disease"/>
            <person name="Wu L."/>
            <person name="Ma J."/>
        </authorList>
    </citation>
    <scope>NUCLEOTIDE SEQUENCE [LARGE SCALE GENOMIC DNA]</scope>
    <source>
        <strain evidence="11">JCM 19134</strain>
    </source>
</reference>
<comment type="catalytic activity">
    <reaction evidence="7">
        <text>D-glucose 6-phosphate + NADP(+) = 6-phospho-D-glucono-1,5-lactone + NADPH + H(+)</text>
        <dbReference type="Rhea" id="RHEA:15841"/>
        <dbReference type="ChEBI" id="CHEBI:15378"/>
        <dbReference type="ChEBI" id="CHEBI:57783"/>
        <dbReference type="ChEBI" id="CHEBI:57955"/>
        <dbReference type="ChEBI" id="CHEBI:58349"/>
        <dbReference type="ChEBI" id="CHEBI:61548"/>
        <dbReference type="EC" id="1.1.1.49"/>
    </reaction>
</comment>
<keyword evidence="5 7" id="KW-0560">Oxidoreductase</keyword>
<dbReference type="Pfam" id="PF00479">
    <property type="entry name" value="G6PD_N"/>
    <property type="match status" value="1"/>
</dbReference>
<dbReference type="GO" id="GO:0006006">
    <property type="term" value="P:glucose metabolic process"/>
    <property type="evidence" value="ECO:0007669"/>
    <property type="project" value="UniProtKB-KW"/>
</dbReference>
<evidence type="ECO:0000256" key="4">
    <source>
        <dbReference type="ARBA" id="ARBA00022857"/>
    </source>
</evidence>
<organism evidence="10 11">
    <name type="scientific">Halioxenophilus aromaticivorans</name>
    <dbReference type="NCBI Taxonomy" id="1306992"/>
    <lineage>
        <taxon>Bacteria</taxon>
        <taxon>Pseudomonadati</taxon>
        <taxon>Pseudomonadota</taxon>
        <taxon>Gammaproteobacteria</taxon>
        <taxon>Alteromonadales</taxon>
        <taxon>Alteromonadaceae</taxon>
        <taxon>Halioxenophilus</taxon>
    </lineage>
</organism>
<dbReference type="Proteomes" id="UP001409585">
    <property type="component" value="Unassembled WGS sequence"/>
</dbReference>
<feature type="binding site" evidence="7">
    <location>
        <position position="225"/>
    </location>
    <ligand>
        <name>substrate</name>
    </ligand>
</feature>
<dbReference type="PIRSF" id="PIRSF000110">
    <property type="entry name" value="G6PD"/>
    <property type="match status" value="1"/>
</dbReference>
<comment type="pathway">
    <text evidence="1 7">Carbohydrate degradation; pentose phosphate pathway; D-ribulose 5-phosphate from D-glucose 6-phosphate (oxidative stage): step 1/3.</text>
</comment>
<dbReference type="InterPro" id="IPR022675">
    <property type="entry name" value="G6P_DH_C"/>
</dbReference>
<evidence type="ECO:0000313" key="10">
    <source>
        <dbReference type="EMBL" id="GAA4930094.1"/>
    </source>
</evidence>
<evidence type="ECO:0000256" key="7">
    <source>
        <dbReference type="HAMAP-Rule" id="MF_00966"/>
    </source>
</evidence>
<keyword evidence="6 7" id="KW-0119">Carbohydrate metabolism</keyword>
<dbReference type="RefSeq" id="WP_345415773.1">
    <property type="nucleotide sequence ID" value="NZ_AP031496.1"/>
</dbReference>
<dbReference type="InterPro" id="IPR001282">
    <property type="entry name" value="G6P_DH"/>
</dbReference>
<dbReference type="PANTHER" id="PTHR23429">
    <property type="entry name" value="GLUCOSE-6-PHOSPHATE 1-DEHYDROGENASE G6PD"/>
    <property type="match status" value="1"/>
</dbReference>